<keyword evidence="4" id="KW-1185">Reference proteome</keyword>
<protein>
    <submittedName>
        <fullName evidence="3">Related to Protein HSH49</fullName>
    </submittedName>
</protein>
<dbReference type="GO" id="GO:0005730">
    <property type="term" value="C:nucleolus"/>
    <property type="evidence" value="ECO:0007669"/>
    <property type="project" value="TreeGrafter"/>
</dbReference>
<dbReference type="PANTHER" id="PTHR48030:SF3">
    <property type="entry name" value="SPLICING FACTOR 3B SUBUNIT 4"/>
    <property type="match status" value="1"/>
</dbReference>
<dbReference type="Proteomes" id="UP000262825">
    <property type="component" value="Unassembled WGS sequence"/>
</dbReference>
<dbReference type="VEuPathDB" id="FungiDB:SCODWIG_00128"/>
<dbReference type="GO" id="GO:0048026">
    <property type="term" value="P:positive regulation of mRNA splicing, via spliceosome"/>
    <property type="evidence" value="ECO:0007669"/>
    <property type="project" value="TreeGrafter"/>
</dbReference>
<sequence length="220" mass="25073">MNVTNPECTIYVGNIDFKVTKLMLYELFQQFSIVTKIHYPIDKLTKSPQGYCFIQFSGKEDVKHVLNIFSNNSKGNNYNSTIQLYGKPLRVKQVVGIIPDGDLGNNNITNNMIQPNAIIVVENLDPTITVKHLKKIFSKFGQFYKDPIILSLNKNNASAMVHYRLFHMADNAINEMNNKLLSNKIISVEYAHKDDSKNARHGDEIERLLEQEAIKNGVLI</sequence>
<name>A0A376B121_9ASCO</name>
<dbReference type="InterPro" id="IPR000504">
    <property type="entry name" value="RRM_dom"/>
</dbReference>
<dbReference type="EMBL" id="UFAJ01000008">
    <property type="protein sequence ID" value="SSD58367.1"/>
    <property type="molecule type" value="Genomic_DNA"/>
</dbReference>
<feature type="domain" description="RRM" evidence="2">
    <location>
        <begin position="8"/>
        <end position="96"/>
    </location>
</feature>
<evidence type="ECO:0000259" key="2">
    <source>
        <dbReference type="PROSITE" id="PS50102"/>
    </source>
</evidence>
<evidence type="ECO:0000313" key="3">
    <source>
        <dbReference type="EMBL" id="SSD58367.1"/>
    </source>
</evidence>
<dbReference type="GO" id="GO:0071011">
    <property type="term" value="C:precatalytic spliceosome"/>
    <property type="evidence" value="ECO:0007669"/>
    <property type="project" value="TreeGrafter"/>
</dbReference>
<feature type="domain" description="RRM" evidence="2">
    <location>
        <begin position="117"/>
        <end position="193"/>
    </location>
</feature>
<accession>A0A376B121</accession>
<evidence type="ECO:0000313" key="4">
    <source>
        <dbReference type="Proteomes" id="UP000262825"/>
    </source>
</evidence>
<dbReference type="PROSITE" id="PS50102">
    <property type="entry name" value="RRM"/>
    <property type="match status" value="2"/>
</dbReference>
<organism evidence="3 4">
    <name type="scientific">Saccharomycodes ludwigii</name>
    <dbReference type="NCBI Taxonomy" id="36035"/>
    <lineage>
        <taxon>Eukaryota</taxon>
        <taxon>Fungi</taxon>
        <taxon>Dikarya</taxon>
        <taxon>Ascomycota</taxon>
        <taxon>Saccharomycotina</taxon>
        <taxon>Saccharomycetes</taxon>
        <taxon>Saccharomycodales</taxon>
        <taxon>Saccharomycodaceae</taxon>
        <taxon>Saccharomycodes</taxon>
    </lineage>
</organism>
<proteinExistence type="predicted"/>
<dbReference type="GO" id="GO:0003723">
    <property type="term" value="F:RNA binding"/>
    <property type="evidence" value="ECO:0007669"/>
    <property type="project" value="UniProtKB-UniRule"/>
</dbReference>
<dbReference type="PANTHER" id="PTHR48030">
    <property type="entry name" value="SPLICING FACTOR 3B SUBUNIT 4"/>
    <property type="match status" value="1"/>
</dbReference>
<gene>
    <name evidence="3" type="ORF">SCODWIG_00128</name>
</gene>
<dbReference type="InterPro" id="IPR052084">
    <property type="entry name" value="SF3B4_spliceosome_assoc"/>
</dbReference>
<dbReference type="InterPro" id="IPR035979">
    <property type="entry name" value="RBD_domain_sf"/>
</dbReference>
<evidence type="ECO:0000256" key="1">
    <source>
        <dbReference type="PROSITE-ProRule" id="PRU00176"/>
    </source>
</evidence>
<reference evidence="4" key="1">
    <citation type="submission" date="2018-06" db="EMBL/GenBank/DDBJ databases">
        <authorList>
            <person name="Guldener U."/>
        </authorList>
    </citation>
    <scope>NUCLEOTIDE SEQUENCE [LARGE SCALE GENOMIC DNA]</scope>
    <source>
        <strain evidence="4">UTAD17</strain>
    </source>
</reference>
<dbReference type="Gene3D" id="3.30.70.330">
    <property type="match status" value="2"/>
</dbReference>
<keyword evidence="1" id="KW-0694">RNA-binding</keyword>
<dbReference type="SMART" id="SM00360">
    <property type="entry name" value="RRM"/>
    <property type="match status" value="2"/>
</dbReference>
<dbReference type="Pfam" id="PF00076">
    <property type="entry name" value="RRM_1"/>
    <property type="match status" value="2"/>
</dbReference>
<dbReference type="SUPFAM" id="SSF54928">
    <property type="entry name" value="RNA-binding domain, RBD"/>
    <property type="match status" value="1"/>
</dbReference>
<dbReference type="InterPro" id="IPR012677">
    <property type="entry name" value="Nucleotide-bd_a/b_plait_sf"/>
</dbReference>
<dbReference type="AlphaFoldDB" id="A0A376B121"/>